<evidence type="ECO:0000313" key="1">
    <source>
        <dbReference type="EMBL" id="GEM43583.1"/>
    </source>
</evidence>
<protein>
    <submittedName>
        <fullName evidence="1">Uncharacterized protein</fullName>
    </submittedName>
</protein>
<comment type="caution">
    <text evidence="1">The sequence shown here is derived from an EMBL/GenBank/DDBJ whole genome shotgun (WGS) entry which is preliminary data.</text>
</comment>
<accession>A0A511MSM1</accession>
<gene>
    <name evidence="1" type="ORF">NN4_81020</name>
</gene>
<dbReference type="AlphaFoldDB" id="A0A511MSM1"/>
<sequence>MAITATGWLITSDVVHEAAFRIDIPEQDRGKWVLSYLPTNRRLSRNQAMAGMVLAEMIVLEQPHPAGLDHEVAQLHATELDCTLHDVMSLLALRAPAGSTEPEPPVDPTDDRLRSAAALAHGLSSWAA</sequence>
<reference evidence="1 2" key="1">
    <citation type="submission" date="2019-07" db="EMBL/GenBank/DDBJ databases">
        <title>Whole genome shotgun sequence of Nocardia ninae NBRC 108245.</title>
        <authorList>
            <person name="Hosoyama A."/>
            <person name="Uohara A."/>
            <person name="Ohji S."/>
            <person name="Ichikawa N."/>
        </authorList>
    </citation>
    <scope>NUCLEOTIDE SEQUENCE [LARGE SCALE GENOMIC DNA]</scope>
    <source>
        <strain evidence="1 2">NBRC 108245</strain>
    </source>
</reference>
<keyword evidence="2" id="KW-1185">Reference proteome</keyword>
<dbReference type="Proteomes" id="UP000321424">
    <property type="component" value="Unassembled WGS sequence"/>
</dbReference>
<evidence type="ECO:0000313" key="2">
    <source>
        <dbReference type="Proteomes" id="UP000321424"/>
    </source>
</evidence>
<organism evidence="1 2">
    <name type="scientific">Nocardia ninae NBRC 108245</name>
    <dbReference type="NCBI Taxonomy" id="1210091"/>
    <lineage>
        <taxon>Bacteria</taxon>
        <taxon>Bacillati</taxon>
        <taxon>Actinomycetota</taxon>
        <taxon>Actinomycetes</taxon>
        <taxon>Mycobacteriales</taxon>
        <taxon>Nocardiaceae</taxon>
        <taxon>Nocardia</taxon>
    </lineage>
</organism>
<proteinExistence type="predicted"/>
<dbReference type="RefSeq" id="WP_147142482.1">
    <property type="nucleotide sequence ID" value="NZ_BJXA01000104.1"/>
</dbReference>
<dbReference type="EMBL" id="BJXA01000104">
    <property type="protein sequence ID" value="GEM43583.1"/>
    <property type="molecule type" value="Genomic_DNA"/>
</dbReference>
<dbReference type="OrthoDB" id="4555427at2"/>
<name>A0A511MSM1_9NOCA</name>